<evidence type="ECO:0000256" key="2">
    <source>
        <dbReference type="PROSITE-ProRule" id="PRU00284"/>
    </source>
</evidence>
<gene>
    <name evidence="4" type="primary">yfmS_2</name>
    <name evidence="4" type="ORF">SPTER_06850</name>
</gene>
<dbReference type="GO" id="GO:0016020">
    <property type="term" value="C:membrane"/>
    <property type="evidence" value="ECO:0007669"/>
    <property type="project" value="InterPro"/>
</dbReference>
<dbReference type="OrthoDB" id="9807021at2"/>
<dbReference type="InterPro" id="IPR004089">
    <property type="entry name" value="MCPsignal_dom"/>
</dbReference>
<dbReference type="AlphaFoldDB" id="A0A517DPX7"/>
<reference evidence="4 5" key="1">
    <citation type="submission" date="2019-02" db="EMBL/GenBank/DDBJ databases">
        <title>Closed genome of Sporomusa termitida DSM 4440.</title>
        <authorList>
            <person name="Poehlein A."/>
            <person name="Daniel R."/>
        </authorList>
    </citation>
    <scope>NUCLEOTIDE SEQUENCE [LARGE SCALE GENOMIC DNA]</scope>
    <source>
        <strain evidence="4 5">DSM 4440</strain>
    </source>
</reference>
<dbReference type="Pfam" id="PF00015">
    <property type="entry name" value="MCPsignal"/>
    <property type="match status" value="1"/>
</dbReference>
<dbReference type="PANTHER" id="PTHR32089">
    <property type="entry name" value="METHYL-ACCEPTING CHEMOTAXIS PROTEIN MCPB"/>
    <property type="match status" value="1"/>
</dbReference>
<dbReference type="SUPFAM" id="SSF58104">
    <property type="entry name" value="Methyl-accepting chemotaxis protein (MCP) signaling domain"/>
    <property type="match status" value="1"/>
</dbReference>
<dbReference type="Gene3D" id="1.10.287.950">
    <property type="entry name" value="Methyl-accepting chemotaxis protein"/>
    <property type="match status" value="1"/>
</dbReference>
<organism evidence="4 5">
    <name type="scientific">Sporomusa termitida</name>
    <dbReference type="NCBI Taxonomy" id="2377"/>
    <lineage>
        <taxon>Bacteria</taxon>
        <taxon>Bacillati</taxon>
        <taxon>Bacillota</taxon>
        <taxon>Negativicutes</taxon>
        <taxon>Selenomonadales</taxon>
        <taxon>Sporomusaceae</taxon>
        <taxon>Sporomusa</taxon>
    </lineage>
</organism>
<evidence type="ECO:0000313" key="4">
    <source>
        <dbReference type="EMBL" id="QDR79411.1"/>
    </source>
</evidence>
<evidence type="ECO:0000313" key="5">
    <source>
        <dbReference type="Proteomes" id="UP000320776"/>
    </source>
</evidence>
<keyword evidence="5" id="KW-1185">Reference proteome</keyword>
<dbReference type="KEGG" id="sted:SPTER_06850"/>
<dbReference type="PANTHER" id="PTHR32089:SF112">
    <property type="entry name" value="LYSOZYME-LIKE PROTEIN-RELATED"/>
    <property type="match status" value="1"/>
</dbReference>
<keyword evidence="1 2" id="KW-0807">Transducer</keyword>
<proteinExistence type="predicted"/>
<dbReference type="SMART" id="SM00283">
    <property type="entry name" value="MA"/>
    <property type="match status" value="1"/>
</dbReference>
<dbReference type="GO" id="GO:0007165">
    <property type="term" value="P:signal transduction"/>
    <property type="evidence" value="ECO:0007669"/>
    <property type="project" value="UniProtKB-KW"/>
</dbReference>
<name>A0A517DPX7_9FIRM</name>
<dbReference type="Proteomes" id="UP000320776">
    <property type="component" value="Chromosome"/>
</dbReference>
<evidence type="ECO:0000259" key="3">
    <source>
        <dbReference type="PROSITE" id="PS50111"/>
    </source>
</evidence>
<sequence length="281" mass="29969">MQDHEHKTDMQAVLEAFNLLAPYLQQLFEDDVTLSVTDKQKYLTILHSPSIRVNVKDGDPLPAGSSSSKAIAQAAAISMVIPKEVVGIDVRSVDVPVKDNQGQVIGTIGIAKSLNRQREVYNLANSLSASLRQITDGISHVAAGIQDLVTSNKELLQYTDEAKHDTKDTDEVVAFIKNVAGQTNLLGLNAAIEAARAGELGRGFSVVAGEIRKLSSSSNESISQINAILQRVQSQVGLIGQGIHKANAVVEEQAAAIQEITASIQELNAAAGILENMAEKL</sequence>
<accession>A0A517DPX7</accession>
<evidence type="ECO:0000256" key="1">
    <source>
        <dbReference type="ARBA" id="ARBA00023224"/>
    </source>
</evidence>
<feature type="domain" description="Methyl-accepting transducer" evidence="3">
    <location>
        <begin position="110"/>
        <end position="281"/>
    </location>
</feature>
<dbReference type="PROSITE" id="PS50111">
    <property type="entry name" value="CHEMOTAXIS_TRANSDUC_2"/>
    <property type="match status" value="1"/>
</dbReference>
<dbReference type="EMBL" id="CP036259">
    <property type="protein sequence ID" value="QDR79411.1"/>
    <property type="molecule type" value="Genomic_DNA"/>
</dbReference>
<protein>
    <submittedName>
        <fullName evidence="4">Sensory transducer protein YfmS</fullName>
    </submittedName>
</protein>